<evidence type="ECO:0000256" key="8">
    <source>
        <dbReference type="SAM" id="SignalP"/>
    </source>
</evidence>
<dbReference type="EC" id="5.2.1.8" evidence="3 6"/>
<keyword evidence="11" id="KW-1185">Reference proteome</keyword>
<protein>
    <recommendedName>
        <fullName evidence="3 6">peptidylprolyl isomerase</fullName>
        <ecNumber evidence="3 6">5.2.1.8</ecNumber>
    </recommendedName>
</protein>
<evidence type="ECO:0000256" key="4">
    <source>
        <dbReference type="ARBA" id="ARBA00023110"/>
    </source>
</evidence>
<evidence type="ECO:0000313" key="11">
    <source>
        <dbReference type="Proteomes" id="UP001596189"/>
    </source>
</evidence>
<evidence type="ECO:0000256" key="7">
    <source>
        <dbReference type="SAM" id="MobiDB-lite"/>
    </source>
</evidence>
<keyword evidence="8" id="KW-0732">Signal</keyword>
<evidence type="ECO:0000256" key="3">
    <source>
        <dbReference type="ARBA" id="ARBA00013194"/>
    </source>
</evidence>
<evidence type="ECO:0000256" key="2">
    <source>
        <dbReference type="ARBA" id="ARBA00006577"/>
    </source>
</evidence>
<name>A0ABW1JB13_9ACTN</name>
<dbReference type="GO" id="GO:0003755">
    <property type="term" value="F:peptidyl-prolyl cis-trans isomerase activity"/>
    <property type="evidence" value="ECO:0007669"/>
    <property type="project" value="UniProtKB-EC"/>
</dbReference>
<sequence length="325" mass="32571">MRPALPRLAAALAVPALLLAGCASADKPAASSSSTAAQGTPAALKDVTVTGKFGEKPTVKLASTPTVLTRTGTKVISEGTGAKVTSGQRVTVDYVLLNAKDGKEADTSFGKTPATFVADPQQLMPGLAVSLIGQKVGSRVLAGIAPQDGFADQTNAELGFAKEDGLIFVLDVKSASTPLTKPTGDAVTPPAGLPTVKDNGDGKAPTITMVAGAKAPTKTIAQPLIKGKGAAVKAGQTVTVNYVGQIFGSTKVFDSSFSRGTTADFPVGTGGTIPGFDKGLTGQTIGSRVLLVIPPADGYGKAGNANAGIKGTDSLVFVVDILDAH</sequence>
<dbReference type="InterPro" id="IPR046357">
    <property type="entry name" value="PPIase_dom_sf"/>
</dbReference>
<dbReference type="RefSeq" id="WP_345716855.1">
    <property type="nucleotide sequence ID" value="NZ_BAABFP010000005.1"/>
</dbReference>
<dbReference type="SUPFAM" id="SSF54534">
    <property type="entry name" value="FKBP-like"/>
    <property type="match status" value="2"/>
</dbReference>
<dbReference type="InterPro" id="IPR001179">
    <property type="entry name" value="PPIase_FKBP_dom"/>
</dbReference>
<feature type="signal peptide" evidence="8">
    <location>
        <begin position="1"/>
        <end position="25"/>
    </location>
</feature>
<dbReference type="PANTHER" id="PTHR43811:SF19">
    <property type="entry name" value="39 KDA FK506-BINDING NUCLEAR PROTEIN"/>
    <property type="match status" value="1"/>
</dbReference>
<accession>A0ABW1JB13</accession>
<dbReference type="PANTHER" id="PTHR43811">
    <property type="entry name" value="FKBP-TYPE PEPTIDYL-PROLYL CIS-TRANS ISOMERASE FKPA"/>
    <property type="match status" value="1"/>
</dbReference>
<dbReference type="PROSITE" id="PS51257">
    <property type="entry name" value="PROKAR_LIPOPROTEIN"/>
    <property type="match status" value="1"/>
</dbReference>
<dbReference type="EMBL" id="JBHSRD010000002">
    <property type="protein sequence ID" value="MFC6005988.1"/>
    <property type="molecule type" value="Genomic_DNA"/>
</dbReference>
<dbReference type="Pfam" id="PF00254">
    <property type="entry name" value="FKBP_C"/>
    <property type="match status" value="2"/>
</dbReference>
<feature type="chain" id="PRO_5046007145" description="peptidylprolyl isomerase" evidence="8">
    <location>
        <begin position="26"/>
        <end position="325"/>
    </location>
</feature>
<comment type="catalytic activity">
    <reaction evidence="1 6">
        <text>[protein]-peptidylproline (omega=180) = [protein]-peptidylproline (omega=0)</text>
        <dbReference type="Rhea" id="RHEA:16237"/>
        <dbReference type="Rhea" id="RHEA-COMP:10747"/>
        <dbReference type="Rhea" id="RHEA-COMP:10748"/>
        <dbReference type="ChEBI" id="CHEBI:83833"/>
        <dbReference type="ChEBI" id="CHEBI:83834"/>
        <dbReference type="EC" id="5.2.1.8"/>
    </reaction>
</comment>
<keyword evidence="4 6" id="KW-0697">Rotamase</keyword>
<evidence type="ECO:0000256" key="5">
    <source>
        <dbReference type="ARBA" id="ARBA00023235"/>
    </source>
</evidence>
<gene>
    <name evidence="10" type="ORF">ACFQDO_02495</name>
</gene>
<comment type="caution">
    <text evidence="10">The sequence shown here is derived from an EMBL/GenBank/DDBJ whole genome shotgun (WGS) entry which is preliminary data.</text>
</comment>
<dbReference type="PROSITE" id="PS50059">
    <property type="entry name" value="FKBP_PPIASE"/>
    <property type="match status" value="2"/>
</dbReference>
<feature type="domain" description="PPIase FKBP-type" evidence="9">
    <location>
        <begin position="235"/>
        <end position="325"/>
    </location>
</feature>
<comment type="similarity">
    <text evidence="2">Belongs to the FKBP-type PPIase family.</text>
</comment>
<dbReference type="Proteomes" id="UP001596189">
    <property type="component" value="Unassembled WGS sequence"/>
</dbReference>
<evidence type="ECO:0000256" key="6">
    <source>
        <dbReference type="PROSITE-ProRule" id="PRU00277"/>
    </source>
</evidence>
<feature type="domain" description="PPIase FKBP-type" evidence="9">
    <location>
        <begin position="87"/>
        <end position="176"/>
    </location>
</feature>
<proteinExistence type="inferred from homology"/>
<keyword evidence="5 6" id="KW-0413">Isomerase</keyword>
<reference evidence="11" key="1">
    <citation type="journal article" date="2019" name="Int. J. Syst. Evol. Microbiol.">
        <title>The Global Catalogue of Microorganisms (GCM) 10K type strain sequencing project: providing services to taxonomists for standard genome sequencing and annotation.</title>
        <authorList>
            <consortium name="The Broad Institute Genomics Platform"/>
            <consortium name="The Broad Institute Genome Sequencing Center for Infectious Disease"/>
            <person name="Wu L."/>
            <person name="Ma J."/>
        </authorList>
    </citation>
    <scope>NUCLEOTIDE SEQUENCE [LARGE SCALE GENOMIC DNA]</scope>
    <source>
        <strain evidence="11">KACC 14249</strain>
    </source>
</reference>
<dbReference type="Gene3D" id="3.10.50.40">
    <property type="match status" value="2"/>
</dbReference>
<evidence type="ECO:0000313" key="10">
    <source>
        <dbReference type="EMBL" id="MFC6005988.1"/>
    </source>
</evidence>
<evidence type="ECO:0000256" key="1">
    <source>
        <dbReference type="ARBA" id="ARBA00000971"/>
    </source>
</evidence>
<evidence type="ECO:0000259" key="9">
    <source>
        <dbReference type="PROSITE" id="PS50059"/>
    </source>
</evidence>
<organism evidence="10 11">
    <name type="scientific">Angustibacter luteus</name>
    <dbReference type="NCBI Taxonomy" id="658456"/>
    <lineage>
        <taxon>Bacteria</taxon>
        <taxon>Bacillati</taxon>
        <taxon>Actinomycetota</taxon>
        <taxon>Actinomycetes</taxon>
        <taxon>Kineosporiales</taxon>
        <taxon>Kineosporiaceae</taxon>
    </lineage>
</organism>
<feature type="region of interest" description="Disordered" evidence="7">
    <location>
        <begin position="180"/>
        <end position="200"/>
    </location>
</feature>